<dbReference type="InterPro" id="IPR020845">
    <property type="entry name" value="AMP-binding_CS"/>
</dbReference>
<dbReference type="Pfam" id="PF00501">
    <property type="entry name" value="AMP-binding"/>
    <property type="match status" value="1"/>
</dbReference>
<dbReference type="PANTHER" id="PTHR24096:SF267">
    <property type="entry name" value="MALONATE--COA LIGASE ACSF3, MITOCHONDRIAL"/>
    <property type="match status" value="1"/>
</dbReference>
<evidence type="ECO:0000256" key="1">
    <source>
        <dbReference type="SAM" id="MobiDB-lite"/>
    </source>
</evidence>
<feature type="domain" description="AMP-dependent synthetase/ligase" evidence="2">
    <location>
        <begin position="9"/>
        <end position="374"/>
    </location>
</feature>
<organism evidence="4 5">
    <name type="scientific">Conexibacter arvalis</name>
    <dbReference type="NCBI Taxonomy" id="912552"/>
    <lineage>
        <taxon>Bacteria</taxon>
        <taxon>Bacillati</taxon>
        <taxon>Actinomycetota</taxon>
        <taxon>Thermoleophilia</taxon>
        <taxon>Solirubrobacterales</taxon>
        <taxon>Conexibacteraceae</taxon>
        <taxon>Conexibacter</taxon>
    </lineage>
</organism>
<dbReference type="InterPro" id="IPR045851">
    <property type="entry name" value="AMP-bd_C_sf"/>
</dbReference>
<evidence type="ECO:0000313" key="5">
    <source>
        <dbReference type="Proteomes" id="UP000585272"/>
    </source>
</evidence>
<dbReference type="RefSeq" id="WP_183343607.1">
    <property type="nucleotide sequence ID" value="NZ_JACHNU010000005.1"/>
</dbReference>
<dbReference type="SUPFAM" id="SSF56801">
    <property type="entry name" value="Acetyl-CoA synthetase-like"/>
    <property type="match status" value="1"/>
</dbReference>
<gene>
    <name evidence="4" type="ORF">BDZ31_003488</name>
</gene>
<dbReference type="GO" id="GO:0016405">
    <property type="term" value="F:CoA-ligase activity"/>
    <property type="evidence" value="ECO:0007669"/>
    <property type="project" value="TreeGrafter"/>
</dbReference>
<dbReference type="InterPro" id="IPR000873">
    <property type="entry name" value="AMP-dep_synth/lig_dom"/>
</dbReference>
<dbReference type="Pfam" id="PF13193">
    <property type="entry name" value="AMP-binding_C"/>
    <property type="match status" value="1"/>
</dbReference>
<dbReference type="PANTHER" id="PTHR24096">
    <property type="entry name" value="LONG-CHAIN-FATTY-ACID--COA LIGASE"/>
    <property type="match status" value="1"/>
</dbReference>
<dbReference type="InterPro" id="IPR025110">
    <property type="entry name" value="AMP-bd_C"/>
</dbReference>
<reference evidence="4 5" key="1">
    <citation type="submission" date="2020-08" db="EMBL/GenBank/DDBJ databases">
        <title>Genomic Encyclopedia of Archaeal and Bacterial Type Strains, Phase II (KMG-II): from individual species to whole genera.</title>
        <authorList>
            <person name="Goeker M."/>
        </authorList>
    </citation>
    <scope>NUCLEOTIDE SEQUENCE [LARGE SCALE GENOMIC DNA]</scope>
    <source>
        <strain evidence="4 5">DSM 23288</strain>
    </source>
</reference>
<dbReference type="EMBL" id="JACHNU010000005">
    <property type="protein sequence ID" value="MBB4663887.1"/>
    <property type="molecule type" value="Genomic_DNA"/>
</dbReference>
<feature type="domain" description="AMP-binding enzyme C-terminal" evidence="3">
    <location>
        <begin position="425"/>
        <end position="500"/>
    </location>
</feature>
<dbReference type="Gene3D" id="3.40.50.12780">
    <property type="entry name" value="N-terminal domain of ligase-like"/>
    <property type="match status" value="1"/>
</dbReference>
<dbReference type="Gene3D" id="3.30.300.30">
    <property type="match status" value="1"/>
</dbReference>
<dbReference type="PROSITE" id="PS00455">
    <property type="entry name" value="AMP_BINDING"/>
    <property type="match status" value="1"/>
</dbReference>
<name>A0A840IFW0_9ACTN</name>
<evidence type="ECO:0000259" key="2">
    <source>
        <dbReference type="Pfam" id="PF00501"/>
    </source>
</evidence>
<proteinExistence type="predicted"/>
<dbReference type="AlphaFoldDB" id="A0A840IFW0"/>
<protein>
    <submittedName>
        <fullName evidence="4">Acyl-CoA synthetase (AMP-forming)/AMP-acid ligase II</fullName>
    </submittedName>
</protein>
<accession>A0A840IFW0</accession>
<feature type="region of interest" description="Disordered" evidence="1">
    <location>
        <begin position="318"/>
        <end position="337"/>
    </location>
</feature>
<sequence>MDFATVVRTSARSYAANDAVWFEGRTLTYAELYERACRLACGLSDLGVRPSDRVAVLSDNVFETVEIAAACALGNTPVATLYTYYTGETNAYLLRLLDARVLIVDHRLLERIEPHRDELAGLAAIVVLGGDGGPGTISYDALLASSQARDPRVEVRGDDVHIIRFSSGTTGRPKAMYHTVDAWLRYNDGWRWMTPTIDERDCYLAAGSLAHLAVAYLWGMLMVGATVAPMPSFDAARFAELVEERRATYAAMVPTMIAMVLDEPSAWERDLTSLRCLTYAGSPIAPETMRRAVELFGDCLHQMYAQSEVAPVTMLLPHQHRPDGSERERRRLRSAGRPHPTVAIRIVDDEGRDLPVGELGEVAVRSPGAMSGIWGDEEATRARRLPDGSVLTRDMGYLDEDGFLYLADRKDDMIISGGYNIWPAELEAALAEHPSIAEACVIGVPHPRWGETPKAVVVLAPGAELDEQALIAHTRERVGPVKKVTSVEAVDALPRSGAGKLQRTVLRERYWQGTATRVGGA</sequence>
<evidence type="ECO:0000313" key="4">
    <source>
        <dbReference type="EMBL" id="MBB4663887.1"/>
    </source>
</evidence>
<keyword evidence="5" id="KW-1185">Reference proteome</keyword>
<feature type="compositionally biased region" description="Basic and acidic residues" evidence="1">
    <location>
        <begin position="320"/>
        <end position="329"/>
    </location>
</feature>
<dbReference type="Proteomes" id="UP000585272">
    <property type="component" value="Unassembled WGS sequence"/>
</dbReference>
<evidence type="ECO:0000259" key="3">
    <source>
        <dbReference type="Pfam" id="PF13193"/>
    </source>
</evidence>
<dbReference type="InterPro" id="IPR042099">
    <property type="entry name" value="ANL_N_sf"/>
</dbReference>
<keyword evidence="4" id="KW-0436">Ligase</keyword>
<comment type="caution">
    <text evidence="4">The sequence shown here is derived from an EMBL/GenBank/DDBJ whole genome shotgun (WGS) entry which is preliminary data.</text>
</comment>